<dbReference type="InterPro" id="IPR006597">
    <property type="entry name" value="Sel1-like"/>
</dbReference>
<dbReference type="InterPro" id="IPR052945">
    <property type="entry name" value="Mitotic_Regulator"/>
</dbReference>
<dbReference type="Pfam" id="PF08238">
    <property type="entry name" value="Sel1"/>
    <property type="match status" value="4"/>
</dbReference>
<dbReference type="PROSITE" id="PS50089">
    <property type="entry name" value="ZF_RING_2"/>
    <property type="match status" value="1"/>
</dbReference>
<feature type="region of interest" description="Disordered" evidence="2">
    <location>
        <begin position="1173"/>
        <end position="1246"/>
    </location>
</feature>
<dbReference type="PANTHER" id="PTHR43628:SF1">
    <property type="entry name" value="CHITIN SYNTHASE REGULATORY FACTOR 2-RELATED"/>
    <property type="match status" value="1"/>
</dbReference>
<feature type="compositionally biased region" description="Basic residues" evidence="2">
    <location>
        <begin position="990"/>
        <end position="1000"/>
    </location>
</feature>
<accession>K0THC5</accession>
<reference evidence="4 5" key="1">
    <citation type="journal article" date="2012" name="Genome Biol.">
        <title>Genome and low-iron response of an oceanic diatom adapted to chronic iron limitation.</title>
        <authorList>
            <person name="Lommer M."/>
            <person name="Specht M."/>
            <person name="Roy A.S."/>
            <person name="Kraemer L."/>
            <person name="Andreson R."/>
            <person name="Gutowska M.A."/>
            <person name="Wolf J."/>
            <person name="Bergner S.V."/>
            <person name="Schilhabel M.B."/>
            <person name="Klostermeier U.C."/>
            <person name="Beiko R.G."/>
            <person name="Rosenstiel P."/>
            <person name="Hippler M."/>
            <person name="Laroche J."/>
        </authorList>
    </citation>
    <scope>NUCLEOTIDE SEQUENCE [LARGE SCALE GENOMIC DNA]</scope>
    <source>
        <strain evidence="4 5">CCMP1005</strain>
    </source>
</reference>
<keyword evidence="5" id="KW-1185">Reference proteome</keyword>
<evidence type="ECO:0000256" key="1">
    <source>
        <dbReference type="PROSITE-ProRule" id="PRU00175"/>
    </source>
</evidence>
<feature type="region of interest" description="Disordered" evidence="2">
    <location>
        <begin position="1263"/>
        <end position="1287"/>
    </location>
</feature>
<dbReference type="SMART" id="SM00671">
    <property type="entry name" value="SEL1"/>
    <property type="match status" value="5"/>
</dbReference>
<feature type="region of interest" description="Disordered" evidence="2">
    <location>
        <begin position="884"/>
        <end position="915"/>
    </location>
</feature>
<protein>
    <recommendedName>
        <fullName evidence="3">RING-type domain-containing protein</fullName>
    </recommendedName>
</protein>
<organism evidence="4 5">
    <name type="scientific">Thalassiosira oceanica</name>
    <name type="common">Marine diatom</name>
    <dbReference type="NCBI Taxonomy" id="159749"/>
    <lineage>
        <taxon>Eukaryota</taxon>
        <taxon>Sar</taxon>
        <taxon>Stramenopiles</taxon>
        <taxon>Ochrophyta</taxon>
        <taxon>Bacillariophyta</taxon>
        <taxon>Coscinodiscophyceae</taxon>
        <taxon>Thalassiosirophycidae</taxon>
        <taxon>Thalassiosirales</taxon>
        <taxon>Thalassiosiraceae</taxon>
        <taxon>Thalassiosira</taxon>
    </lineage>
</organism>
<feature type="compositionally biased region" description="Low complexity" evidence="2">
    <location>
        <begin position="1220"/>
        <end position="1246"/>
    </location>
</feature>
<feature type="compositionally biased region" description="Low complexity" evidence="2">
    <location>
        <begin position="384"/>
        <end position="394"/>
    </location>
</feature>
<proteinExistence type="predicted"/>
<feature type="region of interest" description="Disordered" evidence="2">
    <location>
        <begin position="290"/>
        <end position="310"/>
    </location>
</feature>
<feature type="region of interest" description="Disordered" evidence="2">
    <location>
        <begin position="1038"/>
        <end position="1104"/>
    </location>
</feature>
<evidence type="ECO:0000259" key="3">
    <source>
        <dbReference type="PROSITE" id="PS50089"/>
    </source>
</evidence>
<dbReference type="EMBL" id="AGNL01001669">
    <property type="protein sequence ID" value="EJK76815.1"/>
    <property type="molecule type" value="Genomic_DNA"/>
</dbReference>
<feature type="compositionally biased region" description="Basic and acidic residues" evidence="2">
    <location>
        <begin position="52"/>
        <end position="68"/>
    </location>
</feature>
<dbReference type="Proteomes" id="UP000266841">
    <property type="component" value="Unassembled WGS sequence"/>
</dbReference>
<dbReference type="InterPro" id="IPR011990">
    <property type="entry name" value="TPR-like_helical_dom_sf"/>
</dbReference>
<feature type="region of interest" description="Disordered" evidence="2">
    <location>
        <begin position="1"/>
        <end position="70"/>
    </location>
</feature>
<evidence type="ECO:0000256" key="2">
    <source>
        <dbReference type="SAM" id="MobiDB-lite"/>
    </source>
</evidence>
<feature type="compositionally biased region" description="Low complexity" evidence="2">
    <location>
        <begin position="595"/>
        <end position="605"/>
    </location>
</feature>
<keyword evidence="1" id="KW-0863">Zinc-finger</keyword>
<dbReference type="PANTHER" id="PTHR43628">
    <property type="entry name" value="ACTIVATOR OF C KINASE PROTEIN 1-RELATED"/>
    <property type="match status" value="1"/>
</dbReference>
<dbReference type="GO" id="GO:0008270">
    <property type="term" value="F:zinc ion binding"/>
    <property type="evidence" value="ECO:0007669"/>
    <property type="project" value="UniProtKB-KW"/>
</dbReference>
<dbReference type="SUPFAM" id="SSF81901">
    <property type="entry name" value="HCP-like"/>
    <property type="match status" value="2"/>
</dbReference>
<evidence type="ECO:0000313" key="4">
    <source>
        <dbReference type="EMBL" id="EJK76815.1"/>
    </source>
</evidence>
<feature type="region of interest" description="Disordered" evidence="2">
    <location>
        <begin position="966"/>
        <end position="1021"/>
    </location>
</feature>
<dbReference type="InterPro" id="IPR001841">
    <property type="entry name" value="Znf_RING"/>
</dbReference>
<evidence type="ECO:0000313" key="5">
    <source>
        <dbReference type="Proteomes" id="UP000266841"/>
    </source>
</evidence>
<feature type="region of interest" description="Disordered" evidence="2">
    <location>
        <begin position="383"/>
        <end position="406"/>
    </location>
</feature>
<feature type="domain" description="RING-type" evidence="3">
    <location>
        <begin position="634"/>
        <end position="680"/>
    </location>
</feature>
<comment type="caution">
    <text evidence="4">The sequence shown here is derived from an EMBL/GenBank/DDBJ whole genome shotgun (WGS) entry which is preliminary data.</text>
</comment>
<feature type="compositionally biased region" description="Low complexity" evidence="2">
    <location>
        <begin position="1043"/>
        <end position="1055"/>
    </location>
</feature>
<keyword evidence="1" id="KW-0862">Zinc</keyword>
<gene>
    <name evidence="4" type="ORF">THAOC_01404</name>
</gene>
<dbReference type="Gene3D" id="1.25.40.10">
    <property type="entry name" value="Tetratricopeptide repeat domain"/>
    <property type="match status" value="2"/>
</dbReference>
<dbReference type="eggNOG" id="KOG1550">
    <property type="taxonomic scope" value="Eukaryota"/>
</dbReference>
<sequence>MEPAHSSESEPVGPDINESNEVPSQDDGSASAGAGDDGRSAEAARYSQRLLNEGHERAEGERTPHPSDDASALAMIQKRVGKRDADAIHHLGNQYFYRGLGLPKDVPRAIELWSEAAELGSVDAHFQLGHIYCNDDGVHVDKPRGVRHWQEAAMKGHVLSRHSLGFAELDNGNYEVAVRHWMISAKMGDEKSLNVIKEMFKRGQATKAQYAEALRGYGDAVEEMKSHQREEAKRLGEANLALRAPVNNAPEVDRSSASRVRTLSFYCYSVIAVRQCISRVCRLISLPASPGSESTNRGLPTLTHRDPTRSEVPDRCCACVEPPTEGDRRIGDFEARSMIRPFYSPTIPLPSRVVPFGPLGSIQSVARCHPSVVHPAFAFVRGTSPRNRASPRSSPVKRHQTPPRPAYANARDAWMSVQARSAAGILGAALIPETRKRRGTTGEATSWDGDGVVTPSTAGWFPLPGRSAALEPDTAGLPGGTQLPVGRHAGSSVRVTRADSARIGPHPADVGDLSTGRPAKPRANPPRLALVSRHEPHSPLLPSEGGEGELESATTPLSPPEAESSAIVLGWMEPAHSSESEPVDPDINQSDGAPSQDGRAASAGAGDDGRSAEAARYSERLLNEGQERWEGDRCPICFLFIGLPVGIHSRMNVCCMKEVCNGCILAAEQRGIYDRCPFCRTPHPSDDASELAMIQKRVSKRDAEAINHLAGQYCCGNLGLAKDVPRAIELWTEAAELGSVDAHHNLGVAYYHGCGVEENQPRGVRHWQEAAMKGFVVSRHSIGDIEFHNGNCVLAVQHWMISAKMGYEDSLNSIKETSDFGIETSVILLDYVASAQRSSRKNCFRSILQGYPKAGKVVYSGTGKEVPIELKTNVILDEVRAGGSRSSSAVPSQAARSRPWRARRTSRTSGPAAPHWASRWRRRWSARRTSSRVPPGRPIGNLKLGALFHKIGSLVFALIRRRTPPLPRHPVRTSLVHPVRRSLSSDGRASRLRVLSRIKPAKTELPTPRDADLRAASDASPPSLTWCAAAKERDAWVSAHQDGSAAGLSSEGLSSRRPGQRPPGMPTTETPLDGSRRSTGRPAKSPERISAHEEAPATRPPLKHTRIRFAELEILTWNSLLSRELSPHRPRGAALLGDSLPGWEGRVEERPPGTASSPSAEWRCLPPCALTRPNHSDDDPFRPAPARFATAPRGPQCRGLSSPLRYGGPAATACPGREVSSPATPSTPSPLSEAPPHSSATSAASQPSVLPCVAEWRLDASVQSPTVSHEHPSPLPVRRGGRGEEEETRVSAAAVRCAATPEARSGRHCPTVLPRPFRAQASCLLTATKTGIITPRVEKAEEQEKSTEVT</sequence>
<feature type="compositionally biased region" description="Basic and acidic residues" evidence="2">
    <location>
        <begin position="1084"/>
        <end position="1096"/>
    </location>
</feature>
<keyword evidence="1" id="KW-0479">Metal-binding</keyword>
<feature type="compositionally biased region" description="Low complexity" evidence="2">
    <location>
        <begin position="25"/>
        <end position="34"/>
    </location>
</feature>
<name>K0THC5_THAOC</name>
<feature type="region of interest" description="Disordered" evidence="2">
    <location>
        <begin position="475"/>
        <end position="612"/>
    </location>
</feature>
<feature type="compositionally biased region" description="Low complexity" evidence="2">
    <location>
        <begin position="1184"/>
        <end position="1193"/>
    </location>
</feature>